<dbReference type="Proteomes" id="UP000000814">
    <property type="component" value="Chromosome"/>
</dbReference>
<dbReference type="STRING" id="272562.CA_C1056"/>
<dbReference type="AlphaFoldDB" id="Q97K63"/>
<dbReference type="EMBL" id="AE001437">
    <property type="protein sequence ID" value="AAK79032.1"/>
    <property type="molecule type" value="Genomic_DNA"/>
</dbReference>
<dbReference type="PIR" id="E97030">
    <property type="entry name" value="E97030"/>
</dbReference>
<dbReference type="HOGENOM" id="CLU_2877715_0_0_9"/>
<organism evidence="1 2">
    <name type="scientific">Clostridium acetobutylicum (strain ATCC 824 / DSM 792 / JCM 1419 / IAM 19013 / LMG 5710 / NBRC 13948 / NRRL B-527 / VKM B-1787 / 2291 / W)</name>
    <dbReference type="NCBI Taxonomy" id="272562"/>
    <lineage>
        <taxon>Bacteria</taxon>
        <taxon>Bacillati</taxon>
        <taxon>Bacillota</taxon>
        <taxon>Clostridia</taxon>
        <taxon>Eubacteriales</taxon>
        <taxon>Clostridiaceae</taxon>
        <taxon>Clostridium</taxon>
    </lineage>
</organism>
<gene>
    <name evidence="1" type="ordered locus">CA_C1056</name>
</gene>
<evidence type="ECO:0000313" key="1">
    <source>
        <dbReference type="EMBL" id="AAK79032.1"/>
    </source>
</evidence>
<sequence>MIIWQSCTKKALENIKYSDIILFVGCVQRVNVTIRPYGQAVKTSPSQGGITGSIPVGATKALK</sequence>
<accession>Q97K63</accession>
<keyword evidence="2" id="KW-1185">Reference proteome</keyword>
<reference evidence="1 2" key="1">
    <citation type="journal article" date="2001" name="J. Bacteriol.">
        <title>Genome sequence and comparative analysis of the solvent-producing bacterium Clostridium acetobutylicum.</title>
        <authorList>
            <person name="Nolling J."/>
            <person name="Breton G."/>
            <person name="Omelchenko M.V."/>
            <person name="Makarova K.S."/>
            <person name="Zeng Q."/>
            <person name="Gibson R."/>
            <person name="Lee H.M."/>
            <person name="Dubois J."/>
            <person name="Qiu D."/>
            <person name="Hitti J."/>
            <person name="Wolf Y.I."/>
            <person name="Tatusov R.L."/>
            <person name="Sabathe F."/>
            <person name="Doucette-Stamm L."/>
            <person name="Soucaille P."/>
            <person name="Daly M.J."/>
            <person name="Bennett G.N."/>
            <person name="Koonin E.V."/>
            <person name="Smith D.R."/>
        </authorList>
    </citation>
    <scope>NUCLEOTIDE SEQUENCE [LARGE SCALE GENOMIC DNA]</scope>
    <source>
        <strain evidence="2">ATCC 824 / DSM 792 / JCM 1419 / LMG 5710 / VKM B-1787</strain>
    </source>
</reference>
<dbReference type="KEGG" id="cac:CA_C1056"/>
<name>Q97K63_CLOAB</name>
<proteinExistence type="predicted"/>
<protein>
    <submittedName>
        <fullName evidence="1">Uncharacterized protein</fullName>
    </submittedName>
</protein>
<evidence type="ECO:0000313" key="2">
    <source>
        <dbReference type="Proteomes" id="UP000000814"/>
    </source>
</evidence>